<feature type="compositionally biased region" description="Basic residues" evidence="1">
    <location>
        <begin position="47"/>
        <end position="59"/>
    </location>
</feature>
<organism evidence="3 4">
    <name type="scientific">Papaver somniferum</name>
    <name type="common">Opium poppy</name>
    <dbReference type="NCBI Taxonomy" id="3469"/>
    <lineage>
        <taxon>Eukaryota</taxon>
        <taxon>Viridiplantae</taxon>
        <taxon>Streptophyta</taxon>
        <taxon>Embryophyta</taxon>
        <taxon>Tracheophyta</taxon>
        <taxon>Spermatophyta</taxon>
        <taxon>Magnoliopsida</taxon>
        <taxon>Ranunculales</taxon>
        <taxon>Papaveraceae</taxon>
        <taxon>Papaveroideae</taxon>
        <taxon>Papaver</taxon>
    </lineage>
</organism>
<dbReference type="OrthoDB" id="1907014at2759"/>
<name>A0A4Y7J4N3_PAPSO</name>
<accession>A0A4Y7J4N3</accession>
<feature type="region of interest" description="Disordered" evidence="1">
    <location>
        <begin position="1"/>
        <end position="72"/>
    </location>
</feature>
<evidence type="ECO:0000256" key="1">
    <source>
        <dbReference type="SAM" id="MobiDB-lite"/>
    </source>
</evidence>
<feature type="compositionally biased region" description="Basic and acidic residues" evidence="1">
    <location>
        <begin position="60"/>
        <end position="72"/>
    </location>
</feature>
<dbReference type="PANTHER" id="PTHR34710">
    <property type="entry name" value="OS03G0834100 PROTEIN"/>
    <property type="match status" value="1"/>
</dbReference>
<reference evidence="3 4" key="1">
    <citation type="journal article" date="2018" name="Science">
        <title>The opium poppy genome and morphinan production.</title>
        <authorList>
            <person name="Guo L."/>
            <person name="Winzer T."/>
            <person name="Yang X."/>
            <person name="Li Y."/>
            <person name="Ning Z."/>
            <person name="He Z."/>
            <person name="Teodor R."/>
            <person name="Lu Y."/>
            <person name="Bowser T.A."/>
            <person name="Graham I.A."/>
            <person name="Ye K."/>
        </authorList>
    </citation>
    <scope>NUCLEOTIDE SEQUENCE [LARGE SCALE GENOMIC DNA]</scope>
    <source>
        <strain evidence="4">cv. HN1</strain>
        <tissue evidence="3">Leaves</tissue>
    </source>
</reference>
<dbReference type="Proteomes" id="UP000316621">
    <property type="component" value="Chromosome 3"/>
</dbReference>
<evidence type="ECO:0000313" key="4">
    <source>
        <dbReference type="Proteomes" id="UP000316621"/>
    </source>
</evidence>
<evidence type="ECO:0000259" key="2">
    <source>
        <dbReference type="Pfam" id="PF12274"/>
    </source>
</evidence>
<dbReference type="Gramene" id="RZC54708">
    <property type="protein sequence ID" value="RZC54708"/>
    <property type="gene ID" value="C5167_013565"/>
</dbReference>
<dbReference type="EMBL" id="CM010717">
    <property type="protein sequence ID" value="RZC54708.1"/>
    <property type="molecule type" value="Genomic_DNA"/>
</dbReference>
<feature type="compositionally biased region" description="Low complexity" evidence="1">
    <location>
        <begin position="1"/>
        <end position="21"/>
    </location>
</feature>
<gene>
    <name evidence="3" type="ORF">C5167_013565</name>
</gene>
<dbReference type="PANTHER" id="PTHR34710:SF20">
    <property type="entry name" value="OS10G0550200 PROTEIN"/>
    <property type="match status" value="1"/>
</dbReference>
<proteinExistence type="predicted"/>
<evidence type="ECO:0000313" key="3">
    <source>
        <dbReference type="EMBL" id="RZC54708.1"/>
    </source>
</evidence>
<keyword evidence="4" id="KW-1185">Reference proteome</keyword>
<dbReference type="AlphaFoldDB" id="A0A4Y7J4N3"/>
<dbReference type="InterPro" id="IPR022059">
    <property type="entry name" value="DUF3615"/>
</dbReference>
<feature type="domain" description="DUF3615" evidence="2">
    <location>
        <begin position="77"/>
        <end position="175"/>
    </location>
</feature>
<sequence>MVVLRSSSKGLCGNSSSNSYNLRSRKVSDPSLDGSKRLCSRVGPVRPKAKPKAKPRKESKHTSKDGGDDDEERKYATDAMSFYNKEKGTKYELVKPGCITSAFLGSCFLHHINFTAKKADVADAPEEMFFAELKTTYKVRVVQLCKSMGPESLITGDKTNGCSYCNKYGGYVQHPKDGGFTAGEFMNFSEWKKNHDSLTC</sequence>
<protein>
    <recommendedName>
        <fullName evidence="2">DUF3615 domain-containing protein</fullName>
    </recommendedName>
</protein>
<dbReference type="Pfam" id="PF12274">
    <property type="entry name" value="DUF3615"/>
    <property type="match status" value="1"/>
</dbReference>